<dbReference type="Proteomes" id="UP000231232">
    <property type="component" value="Unassembled WGS sequence"/>
</dbReference>
<evidence type="ECO:0000259" key="4">
    <source>
        <dbReference type="SMART" id="SM01376"/>
    </source>
</evidence>
<evidence type="ECO:0000313" key="11">
    <source>
        <dbReference type="Proteomes" id="UP000228888"/>
    </source>
</evidence>
<protein>
    <submittedName>
        <fullName evidence="5">Translation initiation factor IF-5A</fullName>
    </submittedName>
</protein>
<dbReference type="InterPro" id="IPR001884">
    <property type="entry name" value="IF5A-like"/>
</dbReference>
<evidence type="ECO:0000256" key="2">
    <source>
        <dbReference type="ARBA" id="ARBA00022917"/>
    </source>
</evidence>
<dbReference type="EMBL" id="PFUW01000021">
    <property type="protein sequence ID" value="PJB04036.1"/>
    <property type="molecule type" value="Genomic_DNA"/>
</dbReference>
<evidence type="ECO:0000256" key="1">
    <source>
        <dbReference type="ARBA" id="ARBA00006016"/>
    </source>
</evidence>
<comment type="caution">
    <text evidence="5">The sequence shown here is derived from an EMBL/GenBank/DDBJ whole genome shotgun (WGS) entry which is preliminary data.</text>
</comment>
<accession>A0A2H9M9K2</accession>
<evidence type="ECO:0000313" key="7">
    <source>
        <dbReference type="EMBL" id="PIV46568.1"/>
    </source>
</evidence>
<accession>A0A2H9M419</accession>
<dbReference type="GO" id="GO:0045901">
    <property type="term" value="P:positive regulation of translational elongation"/>
    <property type="evidence" value="ECO:0007669"/>
    <property type="project" value="InterPro"/>
</dbReference>
<dbReference type="SUPFAM" id="SSF50104">
    <property type="entry name" value="Translation proteins SH3-like domain"/>
    <property type="match status" value="1"/>
</dbReference>
<dbReference type="AlphaFoldDB" id="A0A2G9LJA6"/>
<dbReference type="InterPro" id="IPR008991">
    <property type="entry name" value="Translation_prot_SH3-like_sf"/>
</dbReference>
<dbReference type="InterPro" id="IPR012340">
    <property type="entry name" value="NA-bd_OB-fold"/>
</dbReference>
<dbReference type="InterPro" id="IPR020189">
    <property type="entry name" value="IF5A_C"/>
</dbReference>
<dbReference type="SMART" id="SM01376">
    <property type="entry name" value="eIF-5a"/>
    <property type="match status" value="1"/>
</dbReference>
<dbReference type="GO" id="GO:0003743">
    <property type="term" value="F:translation initiation factor activity"/>
    <property type="evidence" value="ECO:0007669"/>
    <property type="project" value="UniProtKB-KW"/>
</dbReference>
<gene>
    <name evidence="5" type="primary">eif5A</name>
    <name evidence="10" type="ORF">CO072_00780</name>
    <name evidence="9" type="ORF">CO124_01485</name>
    <name evidence="7" type="ORF">COS22_00555</name>
    <name evidence="6" type="ORF">COS45_00670</name>
    <name evidence="5" type="ORF">COW69_01410</name>
    <name evidence="8" type="ORF">COZ66_00450</name>
</gene>
<dbReference type="InterPro" id="IPR048670">
    <property type="entry name" value="IF5A-like_N"/>
</dbReference>
<dbReference type="SUPFAM" id="SSF50249">
    <property type="entry name" value="Nucleic acid-binding proteins"/>
    <property type="match status" value="1"/>
</dbReference>
<organism evidence="5 12">
    <name type="scientific">Huberarchaeum crystalense</name>
    <dbReference type="NCBI Taxonomy" id="2014257"/>
    <lineage>
        <taxon>Archaea</taxon>
        <taxon>Candidatus Huberarchaeota</taxon>
        <taxon>Candidatus Huberarchaeia</taxon>
        <taxon>Candidatus Huberarchaeales</taxon>
        <taxon>Candidatus Huberarchaeaceae</taxon>
        <taxon>Candidatus Huberarchaeum</taxon>
    </lineage>
</organism>
<reference evidence="11 13" key="2">
    <citation type="submission" date="2017-09" db="EMBL/GenBank/DDBJ databases">
        <title>Depth-based differentiation of microbial function through sediment-hosted aquifers and enrichment of novel symbionts in the deep terrestrial subsurface.</title>
        <authorList>
            <person name="Probst A.J."/>
            <person name="Ladd B."/>
            <person name="Jarett J.K."/>
            <person name="Geller-Mcgrath D.E."/>
            <person name="Sieber C.M.K."/>
            <person name="Emerson J.B."/>
            <person name="Anantharaman K."/>
            <person name="Thomas B.C."/>
            <person name="Malmstrom R."/>
            <person name="Stieglmeier M."/>
            <person name="Klingl A."/>
            <person name="Woyke T."/>
            <person name="Ryan C.M."/>
            <person name="Banfield J.F."/>
        </authorList>
    </citation>
    <scope>NUCLEOTIDE SEQUENCE [LARGE SCALE GENOMIC DNA]</scope>
</reference>
<dbReference type="Proteomes" id="UP000230713">
    <property type="component" value="Unassembled WGS sequence"/>
</dbReference>
<dbReference type="EMBL" id="PETW01000010">
    <property type="protein sequence ID" value="PIV46568.1"/>
    <property type="molecule type" value="Genomic_DNA"/>
</dbReference>
<evidence type="ECO:0000313" key="9">
    <source>
        <dbReference type="EMBL" id="PJB04036.1"/>
    </source>
</evidence>
<keyword evidence="3" id="KW-0385">Hypusine</keyword>
<accession>A0A2H9QS77</accession>
<dbReference type="EMBL" id="PFIH01000015">
    <property type="protein sequence ID" value="PIX28257.1"/>
    <property type="molecule type" value="Genomic_DNA"/>
</dbReference>
<evidence type="ECO:0000313" key="8">
    <source>
        <dbReference type="EMBL" id="PIX28257.1"/>
    </source>
</evidence>
<evidence type="ECO:0000313" key="10">
    <source>
        <dbReference type="EMBL" id="PJC01569.1"/>
    </source>
</evidence>
<keyword evidence="2" id="KW-0648">Protein biosynthesis</keyword>
<accession>A0A2H9N327</accession>
<dbReference type="EMBL" id="PEUT01000015">
    <property type="protein sequence ID" value="PIV13858.1"/>
    <property type="molecule type" value="Genomic_DNA"/>
</dbReference>
<dbReference type="InterPro" id="IPR014722">
    <property type="entry name" value="Rib_uL2_dom2"/>
</dbReference>
<comment type="similarity">
    <text evidence="1">Belongs to the eIF-5A family.</text>
</comment>
<dbReference type="GO" id="GO:0003723">
    <property type="term" value="F:RNA binding"/>
    <property type="evidence" value="ECO:0007669"/>
    <property type="project" value="InterPro"/>
</dbReference>
<dbReference type="Proteomes" id="UP000229789">
    <property type="component" value="Unassembled WGS sequence"/>
</dbReference>
<evidence type="ECO:0000313" key="6">
    <source>
        <dbReference type="EMBL" id="PIV13858.1"/>
    </source>
</evidence>
<dbReference type="InterPro" id="IPR019769">
    <property type="entry name" value="Trans_elong_IF5A_hypusine_site"/>
</dbReference>
<dbReference type="EMBL" id="PFSX01000021">
    <property type="protein sequence ID" value="PJC01569.1"/>
    <property type="molecule type" value="Genomic_DNA"/>
</dbReference>
<keyword evidence="5" id="KW-0396">Initiation factor</keyword>
<reference evidence="5 12" key="1">
    <citation type="submission" date="2017-09" db="EMBL/GenBank/DDBJ databases">
        <title>Depth-based differentiation of microbial function through sediment-hosted aquifers and enrichment of novel symbionts in the deep terrestrial subsurface.</title>
        <authorList>
            <person name="Probst A.J."/>
            <person name="Ladd B."/>
            <person name="Jarett J.K."/>
            <person name="Geller-Mcgrath D.E."/>
            <person name="Sieber C.M."/>
            <person name="Emerson J.B."/>
            <person name="Anantharaman K."/>
            <person name="Thomas B.C."/>
            <person name="Malmstrom R."/>
            <person name="Stieglmeier M."/>
            <person name="Klingl A."/>
            <person name="Woyke T."/>
            <person name="Ryan C.M."/>
            <person name="Banfield J.F."/>
        </authorList>
    </citation>
    <scope>NUCLEOTIDE SEQUENCE [LARGE SCALE GENOMIC DNA]</scope>
    <source>
        <strain evidence="7">CG02_land_8_20_14_3_00_31_209</strain>
        <strain evidence="6">CG03_land_8_20_14_0_80_31_114</strain>
        <strain evidence="5">CG18_big_fil_WC_8_21_14_2_50_31_19</strain>
        <strain evidence="8">CG_4_8_14_3_um_filter</strain>
        <strain evidence="10">CG_4_9_14_0_8_um_filter_31_21</strain>
        <strain evidence="9">CG_4_9_14_3_um_filter_31_125</strain>
    </source>
</reference>
<dbReference type="Gene3D" id="2.40.50.140">
    <property type="entry name" value="Nucleic acid-binding proteins"/>
    <property type="match status" value="1"/>
</dbReference>
<evidence type="ECO:0000313" key="13">
    <source>
        <dbReference type="Proteomes" id="UP000230477"/>
    </source>
</evidence>
<dbReference type="Proteomes" id="UP000231449">
    <property type="component" value="Unassembled WGS sequence"/>
</dbReference>
<evidence type="ECO:0000256" key="3">
    <source>
        <dbReference type="ARBA" id="ARBA00023071"/>
    </source>
</evidence>
<dbReference type="GO" id="GO:0043022">
    <property type="term" value="F:ribosome binding"/>
    <property type="evidence" value="ECO:0007669"/>
    <property type="project" value="InterPro"/>
</dbReference>
<dbReference type="Pfam" id="PF21485">
    <property type="entry name" value="IF5A-like_N"/>
    <property type="match status" value="1"/>
</dbReference>
<accession>A0A2H9RE19</accession>
<name>A0A2G9LJA6_HUBC1</name>
<dbReference type="PROSITE" id="PS00302">
    <property type="entry name" value="IF5A_HYPUSINE"/>
    <property type="match status" value="1"/>
</dbReference>
<dbReference type="EMBL" id="PCUF01000015">
    <property type="protein sequence ID" value="PIN66605.1"/>
    <property type="molecule type" value="Genomic_DNA"/>
</dbReference>
<sequence>MVFRIVDVDDAAKKGAFILLDDGDTYTIQDIQYSRPGKHGHAKYRLKIKHIFSDKKKDMLYSGHDTVKCPMVEKNRGQVLDVGFDSVQIIDLTTNETKDLLLPLSEDIKSKLELGVEVEYWVSEGKVGIVEVR</sequence>
<dbReference type="GO" id="GO:0003746">
    <property type="term" value="F:translation elongation factor activity"/>
    <property type="evidence" value="ECO:0007669"/>
    <property type="project" value="InterPro"/>
</dbReference>
<evidence type="ECO:0000313" key="5">
    <source>
        <dbReference type="EMBL" id="PIN66605.1"/>
    </source>
</evidence>
<evidence type="ECO:0000313" key="12">
    <source>
        <dbReference type="Proteomes" id="UP000229789"/>
    </source>
</evidence>
<dbReference type="GO" id="GO:0045905">
    <property type="term" value="P:positive regulation of translational termination"/>
    <property type="evidence" value="ECO:0007669"/>
    <property type="project" value="InterPro"/>
</dbReference>
<dbReference type="Gene3D" id="2.30.30.30">
    <property type="match status" value="1"/>
</dbReference>
<dbReference type="Proteomes" id="UP000228888">
    <property type="component" value="Unassembled WGS sequence"/>
</dbReference>
<dbReference type="Proteomes" id="UP000230477">
    <property type="component" value="Unassembled WGS sequence"/>
</dbReference>
<dbReference type="NCBIfam" id="TIGR00037">
    <property type="entry name" value="eIF_5A"/>
    <property type="match status" value="1"/>
</dbReference>
<proteinExistence type="inferred from homology"/>
<accession>A0A2G9LJA6</accession>
<feature type="domain" description="Translation initiation factor 5A C-terminal" evidence="4">
    <location>
        <begin position="71"/>
        <end position="133"/>
    </location>
</feature>